<dbReference type="PROSITE" id="PS50987">
    <property type="entry name" value="HTH_ARSR_2"/>
    <property type="match status" value="1"/>
</dbReference>
<accession>A0ABV8UB50</accession>
<proteinExistence type="predicted"/>
<gene>
    <name evidence="6" type="ORF">ACFO5Q_09340</name>
</gene>
<dbReference type="InterPro" id="IPR011991">
    <property type="entry name" value="ArsR-like_HTH"/>
</dbReference>
<keyword evidence="3" id="KW-0804">Transcription</keyword>
<reference evidence="7" key="1">
    <citation type="journal article" date="2019" name="Int. J. Syst. Evol. Microbiol.">
        <title>The Global Catalogue of Microorganisms (GCM) 10K type strain sequencing project: providing services to taxonomists for standard genome sequencing and annotation.</title>
        <authorList>
            <consortium name="The Broad Institute Genomics Platform"/>
            <consortium name="The Broad Institute Genome Sequencing Center for Infectious Disease"/>
            <person name="Wu L."/>
            <person name="Ma J."/>
        </authorList>
    </citation>
    <scope>NUCLEOTIDE SEQUENCE [LARGE SCALE GENOMIC DNA]</scope>
    <source>
        <strain evidence="7">CGMCC 1.15304</strain>
    </source>
</reference>
<dbReference type="EMBL" id="JBHSCR010000005">
    <property type="protein sequence ID" value="MFC4348046.1"/>
    <property type="molecule type" value="Genomic_DNA"/>
</dbReference>
<evidence type="ECO:0000256" key="1">
    <source>
        <dbReference type="ARBA" id="ARBA00023015"/>
    </source>
</evidence>
<feature type="region of interest" description="Disordered" evidence="4">
    <location>
        <begin position="109"/>
        <end position="138"/>
    </location>
</feature>
<dbReference type="PANTHER" id="PTHR43132">
    <property type="entry name" value="ARSENICAL RESISTANCE OPERON REPRESSOR ARSR-RELATED"/>
    <property type="match status" value="1"/>
</dbReference>
<evidence type="ECO:0000256" key="2">
    <source>
        <dbReference type="ARBA" id="ARBA00023125"/>
    </source>
</evidence>
<dbReference type="SUPFAM" id="SSF46785">
    <property type="entry name" value="Winged helix' DNA-binding domain"/>
    <property type="match status" value="1"/>
</dbReference>
<dbReference type="Pfam" id="PF01022">
    <property type="entry name" value="HTH_5"/>
    <property type="match status" value="1"/>
</dbReference>
<dbReference type="CDD" id="cd00090">
    <property type="entry name" value="HTH_ARSR"/>
    <property type="match status" value="1"/>
</dbReference>
<evidence type="ECO:0000256" key="4">
    <source>
        <dbReference type="SAM" id="MobiDB-lite"/>
    </source>
</evidence>
<dbReference type="PANTHER" id="PTHR43132:SF2">
    <property type="entry name" value="ARSENICAL RESISTANCE OPERON REPRESSOR ARSR-RELATED"/>
    <property type="match status" value="1"/>
</dbReference>
<dbReference type="InterPro" id="IPR001845">
    <property type="entry name" value="HTH_ArsR_DNA-bd_dom"/>
</dbReference>
<organism evidence="6 7">
    <name type="scientific">Kordiimonas lipolytica</name>
    <dbReference type="NCBI Taxonomy" id="1662421"/>
    <lineage>
        <taxon>Bacteria</taxon>
        <taxon>Pseudomonadati</taxon>
        <taxon>Pseudomonadota</taxon>
        <taxon>Alphaproteobacteria</taxon>
        <taxon>Kordiimonadales</taxon>
        <taxon>Kordiimonadaceae</taxon>
        <taxon>Kordiimonas</taxon>
    </lineage>
</organism>
<dbReference type="SMART" id="SM00418">
    <property type="entry name" value="HTH_ARSR"/>
    <property type="match status" value="1"/>
</dbReference>
<evidence type="ECO:0000259" key="5">
    <source>
        <dbReference type="PROSITE" id="PS50987"/>
    </source>
</evidence>
<dbReference type="Gene3D" id="1.10.10.10">
    <property type="entry name" value="Winged helix-like DNA-binding domain superfamily/Winged helix DNA-binding domain"/>
    <property type="match status" value="1"/>
</dbReference>
<comment type="caution">
    <text evidence="6">The sequence shown here is derived from an EMBL/GenBank/DDBJ whole genome shotgun (WGS) entry which is preliminary data.</text>
</comment>
<dbReference type="Proteomes" id="UP001595776">
    <property type="component" value="Unassembled WGS sequence"/>
</dbReference>
<dbReference type="InterPro" id="IPR036388">
    <property type="entry name" value="WH-like_DNA-bd_sf"/>
</dbReference>
<dbReference type="PRINTS" id="PR00778">
    <property type="entry name" value="HTHARSR"/>
</dbReference>
<keyword evidence="7" id="KW-1185">Reference proteome</keyword>
<feature type="domain" description="HTH arsR-type" evidence="5">
    <location>
        <begin position="8"/>
        <end position="102"/>
    </location>
</feature>
<keyword evidence="2" id="KW-0238">DNA-binding</keyword>
<evidence type="ECO:0000256" key="3">
    <source>
        <dbReference type="ARBA" id="ARBA00023163"/>
    </source>
</evidence>
<dbReference type="RefSeq" id="WP_231727325.1">
    <property type="nucleotide sequence ID" value="NZ_JBHSCR010000005.1"/>
</dbReference>
<evidence type="ECO:0000313" key="6">
    <source>
        <dbReference type="EMBL" id="MFC4348046.1"/>
    </source>
</evidence>
<evidence type="ECO:0000313" key="7">
    <source>
        <dbReference type="Proteomes" id="UP001595776"/>
    </source>
</evidence>
<sequence length="138" mass="15505">MTNAGLDMVQTQAAEVAGLMKTLSHPNRLLIVCQLMDGESSVSQIEETTGVRQPTLSRELGRLRDEGLVQTRRESKAVFYSLKDDRLRDLMNVLCKAWGGEALAARERAATSEQPFFPTIEGRRTGRVRIKPDPYRKD</sequence>
<dbReference type="InterPro" id="IPR051011">
    <property type="entry name" value="Metal_resp_trans_reg"/>
</dbReference>
<dbReference type="InterPro" id="IPR036390">
    <property type="entry name" value="WH_DNA-bd_sf"/>
</dbReference>
<protein>
    <submittedName>
        <fullName evidence="6">ArsR/SmtB family transcription factor</fullName>
    </submittedName>
</protein>
<name>A0ABV8UB50_9PROT</name>
<keyword evidence="1" id="KW-0805">Transcription regulation</keyword>
<dbReference type="NCBIfam" id="NF033788">
    <property type="entry name" value="HTH_metalloreg"/>
    <property type="match status" value="1"/>
</dbReference>